<dbReference type="SUPFAM" id="SSF48452">
    <property type="entry name" value="TPR-like"/>
    <property type="match status" value="1"/>
</dbReference>
<keyword evidence="2" id="KW-0574">Periplasm</keyword>
<feature type="signal peptide" evidence="2">
    <location>
        <begin position="1"/>
        <end position="21"/>
    </location>
</feature>
<dbReference type="GO" id="GO:0030288">
    <property type="term" value="C:outer membrane-bounded periplasmic space"/>
    <property type="evidence" value="ECO:0007669"/>
    <property type="project" value="UniProtKB-UniRule"/>
</dbReference>
<dbReference type="InterPro" id="IPR034706">
    <property type="entry name" value="CpoB"/>
</dbReference>
<evidence type="ECO:0000313" key="5">
    <source>
        <dbReference type="Proteomes" id="UP001227162"/>
    </source>
</evidence>
<evidence type="ECO:0000256" key="1">
    <source>
        <dbReference type="ARBA" id="ARBA00022729"/>
    </source>
</evidence>
<feature type="chain" id="PRO_5042301692" description="Cell division coordinator CpoB" evidence="2">
    <location>
        <begin position="22"/>
        <end position="279"/>
    </location>
</feature>
<gene>
    <name evidence="4" type="primary">ybgF</name>
    <name evidence="2" type="synonym">cpoB</name>
    <name evidence="4" type="ORF">NOI20_13255</name>
</gene>
<dbReference type="GO" id="GO:0043093">
    <property type="term" value="P:FtsZ-dependent cytokinesis"/>
    <property type="evidence" value="ECO:0007669"/>
    <property type="project" value="UniProtKB-UniRule"/>
</dbReference>
<dbReference type="InterPro" id="IPR014162">
    <property type="entry name" value="CpoB_C"/>
</dbReference>
<comment type="subcellular location">
    <subcellularLocation>
        <location evidence="2">Periplasm</location>
    </subcellularLocation>
</comment>
<dbReference type="RefSeq" id="WP_317626686.1">
    <property type="nucleotide sequence ID" value="NZ_JANFFA010000003.1"/>
</dbReference>
<sequence length="279" mass="28933" precursor="true">MRLFFGVFLSVVLVAGLPATAQDKAQTLADIRQQLTVLHVEIQKLKRELSTTGGATTISGGSVLDRVGAIETELSRLTSKTEQLEMRINAVVKDGTNRVADLEFRLVEQEGGDVSKLGETTTLGGEIGAGDGTAAALQVTPESGQVQSGPELALGEKADFEAAQAALDQGEAASAAEKFAAFNQTYPGSPLAPAANLGRGKALDATGDTTGSARAFLETFQLDPTGPQAPEALYFLGRALGKLGQTKEACVTLAEVGVRFPGGDPAAKASEERTRLGCQ</sequence>
<feature type="domain" description="Outer membrane lipoprotein BamD-like" evidence="3">
    <location>
        <begin position="158"/>
        <end position="240"/>
    </location>
</feature>
<dbReference type="HAMAP" id="MF_02066">
    <property type="entry name" value="CpoB"/>
    <property type="match status" value="1"/>
</dbReference>
<keyword evidence="2" id="KW-0132">Cell division</keyword>
<reference evidence="4" key="1">
    <citation type="submission" date="2022-07" db="EMBL/GenBank/DDBJ databases">
        <authorList>
            <person name="Otstavnykh N."/>
            <person name="Isaeva M."/>
            <person name="Bystritskaya E."/>
        </authorList>
    </citation>
    <scope>NUCLEOTIDE SEQUENCE</scope>
    <source>
        <strain evidence="4">10Alg 79</strain>
    </source>
</reference>
<dbReference type="Pfam" id="PF13525">
    <property type="entry name" value="YfiO"/>
    <property type="match status" value="1"/>
</dbReference>
<evidence type="ECO:0000259" key="3">
    <source>
        <dbReference type="Pfam" id="PF13525"/>
    </source>
</evidence>
<dbReference type="EMBL" id="JANFFA010000003">
    <property type="protein sequence ID" value="MDQ2095084.1"/>
    <property type="molecule type" value="Genomic_DNA"/>
</dbReference>
<evidence type="ECO:0000313" key="4">
    <source>
        <dbReference type="EMBL" id="MDQ2095084.1"/>
    </source>
</evidence>
<dbReference type="Gene3D" id="1.25.40.10">
    <property type="entry name" value="Tetratricopeptide repeat domain"/>
    <property type="match status" value="1"/>
</dbReference>
<reference evidence="4" key="2">
    <citation type="submission" date="2023-04" db="EMBL/GenBank/DDBJ databases">
        <title>'Rhodoalgimonas zhirmunskyi' gen. nov., isolated from a red alga.</title>
        <authorList>
            <person name="Nedashkovskaya O.I."/>
            <person name="Otstavnykh N.Y."/>
            <person name="Bystritskaya E.P."/>
            <person name="Balabanova L.A."/>
            <person name="Isaeva M.P."/>
        </authorList>
    </citation>
    <scope>NUCLEOTIDE SEQUENCE</scope>
    <source>
        <strain evidence="4">10Alg 79</strain>
    </source>
</reference>
<proteinExistence type="inferred from homology"/>
<keyword evidence="2" id="KW-0131">Cell cycle</keyword>
<protein>
    <recommendedName>
        <fullName evidence="2">Cell division coordinator CpoB</fullName>
    </recommendedName>
</protein>
<dbReference type="InterPro" id="IPR011990">
    <property type="entry name" value="TPR-like_helical_dom_sf"/>
</dbReference>
<dbReference type="Proteomes" id="UP001227162">
    <property type="component" value="Unassembled WGS sequence"/>
</dbReference>
<keyword evidence="1 2" id="KW-0732">Signal</keyword>
<dbReference type="NCBIfam" id="TIGR02795">
    <property type="entry name" value="tol_pal_ybgF"/>
    <property type="match status" value="1"/>
</dbReference>
<organism evidence="4 5">
    <name type="scientific">Rhodalgimonas zhirmunskyi</name>
    <dbReference type="NCBI Taxonomy" id="2964767"/>
    <lineage>
        <taxon>Bacteria</taxon>
        <taxon>Pseudomonadati</taxon>
        <taxon>Pseudomonadota</taxon>
        <taxon>Alphaproteobacteria</taxon>
        <taxon>Rhodobacterales</taxon>
        <taxon>Roseobacteraceae</taxon>
        <taxon>Rhodalgimonas</taxon>
    </lineage>
</organism>
<accession>A0AAJ1U8U2</accession>
<keyword evidence="5" id="KW-1185">Reference proteome</keyword>
<comment type="caution">
    <text evidence="4">The sequence shown here is derived from an EMBL/GenBank/DDBJ whole genome shotgun (WGS) entry which is preliminary data.</text>
</comment>
<dbReference type="InterPro" id="IPR039565">
    <property type="entry name" value="BamD-like"/>
</dbReference>
<comment type="similarity">
    <text evidence="2">Belongs to the CpoB family.</text>
</comment>
<evidence type="ECO:0000256" key="2">
    <source>
        <dbReference type="HAMAP-Rule" id="MF_02066"/>
    </source>
</evidence>
<name>A0AAJ1U8U2_9RHOB</name>
<dbReference type="AlphaFoldDB" id="A0AAJ1U8U2"/>
<comment type="function">
    <text evidence="2">Mediates coordination of peptidoglycan synthesis and outer membrane constriction during cell division.</text>
</comment>